<keyword evidence="2" id="KW-1185">Reference proteome</keyword>
<organism evidence="1 2">
    <name type="scientific">Alloprevotella tannerae ATCC 51259</name>
    <dbReference type="NCBI Taxonomy" id="626522"/>
    <lineage>
        <taxon>Bacteria</taxon>
        <taxon>Pseudomonadati</taxon>
        <taxon>Bacteroidota</taxon>
        <taxon>Bacteroidia</taxon>
        <taxon>Bacteroidales</taxon>
        <taxon>Prevotellaceae</taxon>
        <taxon>Alloprevotella</taxon>
    </lineage>
</organism>
<dbReference type="HOGENOM" id="CLU_2808894_0_0_10"/>
<dbReference type="STRING" id="626522.GCWU000325_02136"/>
<evidence type="ECO:0000313" key="1">
    <source>
        <dbReference type="EMBL" id="EEX70894.1"/>
    </source>
</evidence>
<proteinExistence type="predicted"/>
<gene>
    <name evidence="1" type="ORF">GCWU000325_02136</name>
</gene>
<accession>C9LIS7</accession>
<dbReference type="EMBL" id="ACIJ02000023">
    <property type="protein sequence ID" value="EEX70894.1"/>
    <property type="molecule type" value="Genomic_DNA"/>
</dbReference>
<name>C9LIS7_9BACT</name>
<evidence type="ECO:0000313" key="2">
    <source>
        <dbReference type="Proteomes" id="UP000003460"/>
    </source>
</evidence>
<reference evidence="1" key="1">
    <citation type="submission" date="2009-09" db="EMBL/GenBank/DDBJ databases">
        <authorList>
            <person name="Weinstock G."/>
            <person name="Sodergren E."/>
            <person name="Clifton S."/>
            <person name="Fulton L."/>
            <person name="Fulton B."/>
            <person name="Courtney L."/>
            <person name="Fronick C."/>
            <person name="Harrison M."/>
            <person name="Strong C."/>
            <person name="Farmer C."/>
            <person name="Delahaunty K."/>
            <person name="Markovic C."/>
            <person name="Hall O."/>
            <person name="Minx P."/>
            <person name="Tomlinson C."/>
            <person name="Mitreva M."/>
            <person name="Nelson J."/>
            <person name="Hou S."/>
            <person name="Wollam A."/>
            <person name="Pepin K.H."/>
            <person name="Johnson M."/>
            <person name="Bhonagiri V."/>
            <person name="Nash W.E."/>
            <person name="Warren W."/>
            <person name="Chinwalla A."/>
            <person name="Mardis E.R."/>
            <person name="Wilson R.K."/>
        </authorList>
    </citation>
    <scope>NUCLEOTIDE SEQUENCE [LARGE SCALE GENOMIC DNA]</scope>
    <source>
        <strain evidence="1">ATCC 51259</strain>
    </source>
</reference>
<dbReference type="Proteomes" id="UP000003460">
    <property type="component" value="Unassembled WGS sequence"/>
</dbReference>
<sequence length="67" mass="7643">MQVFLPTFPSCIVFKPIEQFFQLSFRLPNYIFSSRSRIFVPTTFRFAELSDGDTYINIPSGAANLAS</sequence>
<dbReference type="AlphaFoldDB" id="C9LIS7"/>
<comment type="caution">
    <text evidence="1">The sequence shown here is derived from an EMBL/GenBank/DDBJ whole genome shotgun (WGS) entry which is preliminary data.</text>
</comment>
<protein>
    <submittedName>
        <fullName evidence="1">Uncharacterized protein</fullName>
    </submittedName>
</protein>